<dbReference type="PANTHER" id="PTHR43207:SF3">
    <property type="entry name" value="AROGENATE DEHYDROGENASE 1, CHLOROPLASTIC-LIKE"/>
    <property type="match status" value="1"/>
</dbReference>
<comment type="caution">
    <text evidence="3">The sequence shown here is derived from an EMBL/GenBank/DDBJ whole genome shotgun (WGS) entry which is preliminary data.</text>
</comment>
<dbReference type="EMBL" id="JBJUIK010000008">
    <property type="protein sequence ID" value="KAL3521269.1"/>
    <property type="molecule type" value="Genomic_DNA"/>
</dbReference>
<evidence type="ECO:0000256" key="1">
    <source>
        <dbReference type="ARBA" id="ARBA00023002"/>
    </source>
</evidence>
<reference evidence="3 4" key="1">
    <citation type="submission" date="2024-11" db="EMBL/GenBank/DDBJ databases">
        <title>A near-complete genome assembly of Cinchona calisaya.</title>
        <authorList>
            <person name="Lian D.C."/>
            <person name="Zhao X.W."/>
            <person name="Wei L."/>
        </authorList>
    </citation>
    <scope>NUCLEOTIDE SEQUENCE [LARGE SCALE GENOMIC DNA]</scope>
    <source>
        <tissue evidence="3">Nenye</tissue>
    </source>
</reference>
<dbReference type="AlphaFoldDB" id="A0ABD2ZQ84"/>
<accession>A0ABD2ZQ84</accession>
<gene>
    <name evidence="3" type="ORF">ACH5RR_019418</name>
</gene>
<dbReference type="PANTHER" id="PTHR43207">
    <property type="entry name" value="AROGENATE DEHYDROGENASE-RELATED"/>
    <property type="match status" value="1"/>
</dbReference>
<dbReference type="InterPro" id="IPR046826">
    <property type="entry name" value="PDH_N"/>
</dbReference>
<dbReference type="Proteomes" id="UP001630127">
    <property type="component" value="Unassembled WGS sequence"/>
</dbReference>
<dbReference type="PROSITE" id="PS51176">
    <property type="entry name" value="PDH_ADH"/>
    <property type="match status" value="1"/>
</dbReference>
<keyword evidence="1" id="KW-0560">Oxidoreductase</keyword>
<dbReference type="GO" id="GO:0016491">
    <property type="term" value="F:oxidoreductase activity"/>
    <property type="evidence" value="ECO:0007669"/>
    <property type="project" value="UniProtKB-KW"/>
</dbReference>
<name>A0ABD2ZQ84_9GENT</name>
<proteinExistence type="predicted"/>
<keyword evidence="4" id="KW-1185">Reference proteome</keyword>
<dbReference type="Gene3D" id="3.40.50.720">
    <property type="entry name" value="NAD(P)-binding Rossmann-like Domain"/>
    <property type="match status" value="1"/>
</dbReference>
<dbReference type="Pfam" id="PF02153">
    <property type="entry name" value="PDH_N"/>
    <property type="match status" value="1"/>
</dbReference>
<organism evidence="3 4">
    <name type="scientific">Cinchona calisaya</name>
    <dbReference type="NCBI Taxonomy" id="153742"/>
    <lineage>
        <taxon>Eukaryota</taxon>
        <taxon>Viridiplantae</taxon>
        <taxon>Streptophyta</taxon>
        <taxon>Embryophyta</taxon>
        <taxon>Tracheophyta</taxon>
        <taxon>Spermatophyta</taxon>
        <taxon>Magnoliopsida</taxon>
        <taxon>eudicotyledons</taxon>
        <taxon>Gunneridae</taxon>
        <taxon>Pentapetalae</taxon>
        <taxon>asterids</taxon>
        <taxon>lamiids</taxon>
        <taxon>Gentianales</taxon>
        <taxon>Rubiaceae</taxon>
        <taxon>Cinchonoideae</taxon>
        <taxon>Cinchoneae</taxon>
        <taxon>Cinchona</taxon>
    </lineage>
</organism>
<feature type="domain" description="Prephenate/arogenate dehydrogenase" evidence="2">
    <location>
        <begin position="13"/>
        <end position="264"/>
    </location>
</feature>
<evidence type="ECO:0000259" key="2">
    <source>
        <dbReference type="PROSITE" id="PS51176"/>
    </source>
</evidence>
<dbReference type="InterPro" id="IPR036291">
    <property type="entry name" value="NAD(P)-bd_dom_sf"/>
</dbReference>
<dbReference type="Pfam" id="PF26213">
    <property type="entry name" value="TYRAAT1_C"/>
    <property type="match status" value="1"/>
</dbReference>
<dbReference type="InterPro" id="IPR003099">
    <property type="entry name" value="Prephen_DH"/>
</dbReference>
<dbReference type="SUPFAM" id="SSF51735">
    <property type="entry name" value="NAD(P)-binding Rossmann-fold domains"/>
    <property type="match status" value="1"/>
</dbReference>
<dbReference type="InterPro" id="IPR059064">
    <property type="entry name" value="TYRAAT2_C"/>
</dbReference>
<evidence type="ECO:0000313" key="3">
    <source>
        <dbReference type="EMBL" id="KAL3521269.1"/>
    </source>
</evidence>
<evidence type="ECO:0000313" key="4">
    <source>
        <dbReference type="Proteomes" id="UP001630127"/>
    </source>
</evidence>
<protein>
    <recommendedName>
        <fullName evidence="2">Prephenate/arogenate dehydrogenase domain-containing protein</fullName>
    </recommendedName>
</protein>
<sequence>MSSSSSSAPPRALKIGIIGFGPFAQFLVETMLKQGHSIRATSRSDYSEQCARLGIPFIRDMHEFLQSDNEVILLCTSILSLSEVVKSIPFQCLKQPTLFADVLSVKEYPRDVLQQALPPDSDLLCTHPMFGPESGKNGWKGLTFMYEKVRIRNEAICSSFLQIFSSEGCRMLEMTCEEHDKLAARSQFLTHTIGRVLAEMHIEPTPIDTKGFEKLFQVKESTVKDSFDLFSGLFTHNRFARQQLKNFEIAFENVKQKLLNRMNE</sequence>
<dbReference type="InterPro" id="IPR045011">
    <property type="entry name" value="TYRAAT1/2"/>
</dbReference>